<organism evidence="1 2">
    <name type="scientific">Chaenocephalus aceratus</name>
    <name type="common">Blackfin icefish</name>
    <name type="synonym">Chaenichthys aceratus</name>
    <dbReference type="NCBI Taxonomy" id="36190"/>
    <lineage>
        <taxon>Eukaryota</taxon>
        <taxon>Metazoa</taxon>
        <taxon>Chordata</taxon>
        <taxon>Craniata</taxon>
        <taxon>Vertebrata</taxon>
        <taxon>Euteleostomi</taxon>
        <taxon>Actinopterygii</taxon>
        <taxon>Neopterygii</taxon>
        <taxon>Teleostei</taxon>
        <taxon>Neoteleostei</taxon>
        <taxon>Acanthomorphata</taxon>
        <taxon>Eupercaria</taxon>
        <taxon>Perciformes</taxon>
        <taxon>Notothenioidei</taxon>
        <taxon>Channichthyidae</taxon>
        <taxon>Chaenocephalus</taxon>
    </lineage>
</organism>
<reference evidence="1" key="1">
    <citation type="submission" date="2022-05" db="EMBL/GenBank/DDBJ databases">
        <title>Chromosome-level genome of Chaenocephalus aceratus.</title>
        <authorList>
            <person name="Park H."/>
        </authorList>
    </citation>
    <scope>NUCLEOTIDE SEQUENCE</scope>
    <source>
        <strain evidence="1">KU_202001</strain>
    </source>
</reference>
<evidence type="ECO:0000313" key="2">
    <source>
        <dbReference type="Proteomes" id="UP001057452"/>
    </source>
</evidence>
<proteinExistence type="predicted"/>
<name>A0ACB9XPF0_CHAAC</name>
<sequence length="135" mass="15141">MKKQANEEEKDLLPLSKTEEQGECSTIPEGLSKLKANETKDTEETLETSEQSREVKEITDFTTSDDGSQEETQRKDIDPQPSDASINGDRRDVQMIEDIKHTLSKDRLSTFSVGEAMFSRSSYPLLTAARTESGH</sequence>
<dbReference type="Proteomes" id="UP001057452">
    <property type="component" value="Chromosome 4"/>
</dbReference>
<evidence type="ECO:0000313" key="1">
    <source>
        <dbReference type="EMBL" id="KAI4828488.1"/>
    </source>
</evidence>
<protein>
    <submittedName>
        <fullName evidence="1">Uncharacterized protein</fullName>
    </submittedName>
</protein>
<keyword evidence="2" id="KW-1185">Reference proteome</keyword>
<gene>
    <name evidence="1" type="ORF">KUCAC02_022573</name>
</gene>
<comment type="caution">
    <text evidence="1">The sequence shown here is derived from an EMBL/GenBank/DDBJ whole genome shotgun (WGS) entry which is preliminary data.</text>
</comment>
<accession>A0ACB9XPF0</accession>
<dbReference type="EMBL" id="CM043788">
    <property type="protein sequence ID" value="KAI4828488.1"/>
    <property type="molecule type" value="Genomic_DNA"/>
</dbReference>